<dbReference type="Proteomes" id="UP000008851">
    <property type="component" value="Chromosome"/>
</dbReference>
<evidence type="ECO:0000313" key="2">
    <source>
        <dbReference type="EMBL" id="AEQ97057.1"/>
    </source>
</evidence>
<organism evidence="2 3">
    <name type="scientific">Xanthomonas oryzae pv. oryzicola (strain BLS256)</name>
    <dbReference type="NCBI Taxonomy" id="383407"/>
    <lineage>
        <taxon>Bacteria</taxon>
        <taxon>Pseudomonadati</taxon>
        <taxon>Pseudomonadota</taxon>
        <taxon>Gammaproteobacteria</taxon>
        <taxon>Lysobacterales</taxon>
        <taxon>Lysobacteraceae</taxon>
        <taxon>Xanthomonas</taxon>
    </lineage>
</organism>
<dbReference type="KEGG" id="xor:XOC_2958"/>
<gene>
    <name evidence="2" type="ORF">XOC_2958</name>
</gene>
<dbReference type="EMBL" id="CP003057">
    <property type="protein sequence ID" value="AEQ97057.1"/>
    <property type="molecule type" value="Genomic_DNA"/>
</dbReference>
<dbReference type="AlphaFoldDB" id="G7TL15"/>
<reference evidence="2 3" key="1">
    <citation type="journal article" date="2011" name="J. Bacteriol.">
        <title>Two new complete genome sequences offer insight into host and tissue specificity of plant pathogenic Xanthomonas spp.</title>
        <authorList>
            <person name="Bogdanove A.J."/>
            <person name="Koebnik R."/>
            <person name="Lu H."/>
            <person name="Furutani A."/>
            <person name="Angiuoli S.V."/>
            <person name="Patil P.B."/>
            <person name="Van Sluys M.A."/>
            <person name="Ryan R.P."/>
            <person name="Meyer D.F."/>
            <person name="Han S.W."/>
            <person name="Aparna G."/>
            <person name="Rajaram M."/>
            <person name="Delcher A.L."/>
            <person name="Phillippy A.M."/>
            <person name="Puiu D."/>
            <person name="Schatz M.C."/>
            <person name="Shumway M."/>
            <person name="Sommer D.D."/>
            <person name="Trapnell C."/>
            <person name="Benahmed F."/>
            <person name="Dimitrov G."/>
            <person name="Madupu R."/>
            <person name="Radune D."/>
            <person name="Sullivan S."/>
            <person name="Jha G."/>
            <person name="Ishihara H."/>
            <person name="Lee S.W."/>
            <person name="Pandey A."/>
            <person name="Sharma V."/>
            <person name="Sriariyanun M."/>
            <person name="Szurek B."/>
            <person name="Vera-Cruz C.M."/>
            <person name="Dorman K.S."/>
            <person name="Ronald P.C."/>
            <person name="Verdier V."/>
            <person name="Dow J.M."/>
            <person name="Sonti R.V."/>
            <person name="Tsuge S."/>
            <person name="Brendel V.P."/>
            <person name="Rabinowicz P.D."/>
            <person name="Leach J.E."/>
            <person name="White F.F."/>
            <person name="Salzberg S.L."/>
        </authorList>
    </citation>
    <scope>NUCLEOTIDE SEQUENCE [LARGE SCALE GENOMIC DNA]</scope>
    <source>
        <strain evidence="2 3">BLS256</strain>
    </source>
</reference>
<evidence type="ECO:0000313" key="3">
    <source>
        <dbReference type="Proteomes" id="UP000008851"/>
    </source>
</evidence>
<sequence>MAPMAMSWIAEAGNMGSADAGSMTAATQPATPSARRPFDSS</sequence>
<feature type="region of interest" description="Disordered" evidence="1">
    <location>
        <begin position="16"/>
        <end position="41"/>
    </location>
</feature>
<proteinExistence type="predicted"/>
<accession>G7TL15</accession>
<evidence type="ECO:0000256" key="1">
    <source>
        <dbReference type="SAM" id="MobiDB-lite"/>
    </source>
</evidence>
<dbReference type="HOGENOM" id="CLU_3278787_0_0_6"/>
<protein>
    <submittedName>
        <fullName evidence="2">Uncharacterized protein</fullName>
    </submittedName>
</protein>
<name>G7TL15_XANOB</name>